<dbReference type="Pfam" id="PF03015">
    <property type="entry name" value="Sterile"/>
    <property type="match status" value="1"/>
</dbReference>
<evidence type="ECO:0000256" key="1">
    <source>
        <dbReference type="ARBA" id="ARBA00005928"/>
    </source>
</evidence>
<dbReference type="CDD" id="cd05236">
    <property type="entry name" value="FAR-N_SDR_e"/>
    <property type="match status" value="1"/>
</dbReference>
<protein>
    <recommendedName>
        <fullName evidence="4">Fatty acyl-CoA reductase</fullName>
        <ecNumber evidence="4">1.2.1.84</ecNumber>
    </recommendedName>
</protein>
<comment type="similarity">
    <text evidence="1 4">Belongs to the fatty acyl-CoA reductase family.</text>
</comment>
<dbReference type="FunFam" id="3.40.50.720:FF:000751">
    <property type="entry name" value="Fatty acyl-CoA reductase"/>
    <property type="match status" value="1"/>
</dbReference>
<dbReference type="EMBL" id="BTSX01000005">
    <property type="protein sequence ID" value="GMT01538.1"/>
    <property type="molecule type" value="Genomic_DNA"/>
</dbReference>
<dbReference type="GO" id="GO:0005777">
    <property type="term" value="C:peroxisome"/>
    <property type="evidence" value="ECO:0007669"/>
    <property type="project" value="TreeGrafter"/>
</dbReference>
<evidence type="ECO:0000259" key="5">
    <source>
        <dbReference type="Pfam" id="PF03015"/>
    </source>
</evidence>
<organism evidence="7 8">
    <name type="scientific">Pristionchus entomophagus</name>
    <dbReference type="NCBI Taxonomy" id="358040"/>
    <lineage>
        <taxon>Eukaryota</taxon>
        <taxon>Metazoa</taxon>
        <taxon>Ecdysozoa</taxon>
        <taxon>Nematoda</taxon>
        <taxon>Chromadorea</taxon>
        <taxon>Rhabditida</taxon>
        <taxon>Rhabditina</taxon>
        <taxon>Diplogasteromorpha</taxon>
        <taxon>Diplogasteroidea</taxon>
        <taxon>Neodiplogasteridae</taxon>
        <taxon>Pristionchus</taxon>
    </lineage>
</organism>
<keyword evidence="4" id="KW-0560">Oxidoreductase</keyword>
<reference evidence="7" key="1">
    <citation type="submission" date="2023-10" db="EMBL/GenBank/DDBJ databases">
        <title>Genome assembly of Pristionchus species.</title>
        <authorList>
            <person name="Yoshida K."/>
            <person name="Sommer R.J."/>
        </authorList>
    </citation>
    <scope>NUCLEOTIDE SEQUENCE</scope>
    <source>
        <strain evidence="7">RS0144</strain>
    </source>
</reference>
<comment type="catalytic activity">
    <reaction evidence="4">
        <text>a long-chain fatty acyl-CoA + 2 NADPH + 2 H(+) = a long-chain primary fatty alcohol + 2 NADP(+) + CoA</text>
        <dbReference type="Rhea" id="RHEA:52716"/>
        <dbReference type="ChEBI" id="CHEBI:15378"/>
        <dbReference type="ChEBI" id="CHEBI:57287"/>
        <dbReference type="ChEBI" id="CHEBI:57783"/>
        <dbReference type="ChEBI" id="CHEBI:58349"/>
        <dbReference type="ChEBI" id="CHEBI:77396"/>
        <dbReference type="ChEBI" id="CHEBI:83139"/>
        <dbReference type="EC" id="1.2.1.84"/>
    </reaction>
</comment>
<accession>A0AAV5U587</accession>
<proteinExistence type="inferred from homology"/>
<keyword evidence="4" id="KW-0521">NADP</keyword>
<dbReference type="InterPro" id="IPR033640">
    <property type="entry name" value="FAR_C"/>
</dbReference>
<evidence type="ECO:0000313" key="7">
    <source>
        <dbReference type="EMBL" id="GMT01538.1"/>
    </source>
</evidence>
<evidence type="ECO:0000313" key="8">
    <source>
        <dbReference type="Proteomes" id="UP001432027"/>
    </source>
</evidence>
<gene>
    <name evidence="7" type="ORF">PENTCL1PPCAC_23712</name>
</gene>
<dbReference type="EC" id="1.2.1.84" evidence="4"/>
<dbReference type="CDD" id="cd09071">
    <property type="entry name" value="FAR_C"/>
    <property type="match status" value="1"/>
</dbReference>
<dbReference type="GO" id="GO:0102965">
    <property type="term" value="F:alcohol-forming long-chain fatty acyl-CoA reductase activity"/>
    <property type="evidence" value="ECO:0007669"/>
    <property type="project" value="UniProtKB-EC"/>
</dbReference>
<keyword evidence="8" id="KW-1185">Reference proteome</keyword>
<name>A0AAV5U587_9BILA</name>
<dbReference type="Pfam" id="PF07993">
    <property type="entry name" value="NAD_binding_4"/>
    <property type="match status" value="1"/>
</dbReference>
<keyword evidence="2 4" id="KW-0444">Lipid biosynthesis</keyword>
<dbReference type="Proteomes" id="UP001432027">
    <property type="component" value="Unassembled WGS sequence"/>
</dbReference>
<feature type="domain" description="Thioester reductase (TE)" evidence="6">
    <location>
        <begin position="19"/>
        <end position="290"/>
    </location>
</feature>
<comment type="function">
    <text evidence="4">Catalyzes the reduction of fatty acyl-CoA to fatty alcohols.</text>
</comment>
<comment type="caution">
    <text evidence="7">The sequence shown here is derived from an EMBL/GenBank/DDBJ whole genome shotgun (WGS) entry which is preliminary data.</text>
</comment>
<dbReference type="PANTHER" id="PTHR11011">
    <property type="entry name" value="MALE STERILITY PROTEIN 2-RELATED"/>
    <property type="match status" value="1"/>
</dbReference>
<keyword evidence="3 4" id="KW-0443">Lipid metabolism</keyword>
<dbReference type="GO" id="GO:0080019">
    <property type="term" value="F:alcohol-forming very long-chain fatty acyl-CoA reductase activity"/>
    <property type="evidence" value="ECO:0007669"/>
    <property type="project" value="InterPro"/>
</dbReference>
<dbReference type="InterPro" id="IPR013120">
    <property type="entry name" value="FAR_NAD-bd"/>
</dbReference>
<evidence type="ECO:0000259" key="6">
    <source>
        <dbReference type="Pfam" id="PF07993"/>
    </source>
</evidence>
<dbReference type="PANTHER" id="PTHR11011:SF45">
    <property type="entry name" value="FATTY ACYL-COA REDUCTASE CG8306-RELATED"/>
    <property type="match status" value="1"/>
</dbReference>
<evidence type="ECO:0000256" key="3">
    <source>
        <dbReference type="ARBA" id="ARBA00023098"/>
    </source>
</evidence>
<dbReference type="Gene3D" id="3.40.50.720">
    <property type="entry name" value="NAD(P)-binding Rossmann-like Domain"/>
    <property type="match status" value="1"/>
</dbReference>
<feature type="domain" description="Fatty acyl-CoA reductase C-terminal" evidence="5">
    <location>
        <begin position="368"/>
        <end position="455"/>
    </location>
</feature>
<dbReference type="SUPFAM" id="SSF51735">
    <property type="entry name" value="NAD(P)-binding Rossmann-fold domains"/>
    <property type="match status" value="1"/>
</dbReference>
<dbReference type="InterPro" id="IPR036291">
    <property type="entry name" value="NAD(P)-bd_dom_sf"/>
</dbReference>
<evidence type="ECO:0000256" key="4">
    <source>
        <dbReference type="RuleBase" id="RU363097"/>
    </source>
</evidence>
<sequence length="538" mass="60547">MADQLPPINSLFAGRSIFLTGGTGFVGKVVIEKFLRDVPEINKIFVLVRGAKGKTAAQRWAKISQSVLFKRVRTECPQMLAKVVPVEGDITLDHLGLSEENLKAVLEHTSVVLHCAATVRFNEELRTAIDLNVRGVDRIIKLCKRMPKLECFLHCSTCYVNTDKIGEIEEKLYDAACDPYKLIDAHTWMSDELLEGISETIKKKYYNTYTFTKHIAEELVRRECADVPTLIFRPAVIAGIWKDGIPGWVDAFQGMTANALGFGMGTIPRMPTDPKHLVDAVPVDAVSNMMIACAAYRLHLTAKRDRSMPVFHCASSMLNPLTVGDYRDLCGSFLTTYPLEKILLSPTLGTRGTPELEDAVFAFKQHVIGPVLDAVSGLYGKKPQWASSFGKAREAFQILIPFNSKPWVYKTQGMLELLEMMQPADRQKFEFDVRKLNWTEFISDVLFGMKTFLCRNDIFSDAKLDEARNQVKNTQALEFAASILIPYLLSVLVTRDLKSWKVALPIGFALYYYFHCGQFTQVPVGSIASYRERIRSKI</sequence>
<dbReference type="GO" id="GO:0035336">
    <property type="term" value="P:long-chain fatty-acyl-CoA metabolic process"/>
    <property type="evidence" value="ECO:0007669"/>
    <property type="project" value="TreeGrafter"/>
</dbReference>
<dbReference type="InterPro" id="IPR026055">
    <property type="entry name" value="FAR"/>
</dbReference>
<dbReference type="AlphaFoldDB" id="A0AAV5U587"/>
<evidence type="ECO:0000256" key="2">
    <source>
        <dbReference type="ARBA" id="ARBA00022516"/>
    </source>
</evidence>